<sequence length="718" mass="79866">MTNDNGKPYLVLISIHGLIRGQNLELGRDADTGGQTKYVVELARALGEHPAVGQVDLVTRRVIDPAVSDDYAQPIEPLSANTRIVRIDCGEEAYIPKEQLWDSLDSFADNLIHFIKQQPRRPALIHSHYADAGYVGTRISSLLGVPLAHTGHSLGRSKRRQLLAAGHSKEALEARYNITRRIEAEETTLGVAERVITSTHQEINEQYALYDHYQPERMRVVPPGTDLQQFYPPTGDEFHTNIAAEVARFLQDPGKPMILALSRPDPRKNIAQLVSAYGESPELQQLANLVIIAGNRDDIREMDTGAQEVLQEILLHVDQYDLYGKVAYPKHHQPTEVPTLYRLAAFSQGVFINPALTEPFGLTLIEAAASGLPIVATEDGGPTDIIGNCHNGHLVNPLDNADITDKLLRVLTAAGQWQTLAANGLQGVKQHYSWQAHVEKYLEATRPLLEQAQASPPIPARRRKQLHHDRALFSDLDQNLLGRPESLTPFIQALQANRKCVLFGIATGRRLDSAMQLLKKHRIPPPDVLITSLGTEIYYAPNLLPDSAWELHIDHLWNPRIIRRTLSGLPGLKLQPNNEQSRFKVSYFIDPQIAPDLQHINKLLHQEGQAVNVMLSFGQYLDIIPVRASKGLALRWFADKRDIPLERVLAAGGSGADEDMIRGNTLAVVVANRHHEELSELALANAEGIFFATRPYAEGILEAIEHYHFFQACEVAAP</sequence>
<protein>
    <recommendedName>
        <fullName evidence="2">sucrose-phosphate synthase</fullName>
        <ecNumber evidence="2">2.4.1.14</ecNumber>
    </recommendedName>
</protein>
<dbReference type="PANTHER" id="PTHR46039:SF5">
    <property type="entry name" value="SUCROSE-PHOSPHATE SYNTHASE 3-RELATED"/>
    <property type="match status" value="1"/>
</dbReference>
<evidence type="ECO:0000313" key="10">
    <source>
        <dbReference type="Proteomes" id="UP001308005"/>
    </source>
</evidence>
<comment type="caution">
    <text evidence="9">The sequence shown here is derived from an EMBL/GenBank/DDBJ whole genome shotgun (WGS) entry which is preliminary data.</text>
</comment>
<keyword evidence="3" id="KW-0328">Glycosyltransferase</keyword>
<keyword evidence="10" id="KW-1185">Reference proteome</keyword>
<feature type="domain" description="Sucrose synthase first GT-B" evidence="7">
    <location>
        <begin position="10"/>
        <end position="206"/>
    </location>
</feature>
<evidence type="ECO:0000256" key="5">
    <source>
        <dbReference type="ARBA" id="ARBA00047471"/>
    </source>
</evidence>
<dbReference type="InterPro" id="IPR006379">
    <property type="entry name" value="HAD-SF_hydro_IIB"/>
</dbReference>
<evidence type="ECO:0000259" key="6">
    <source>
        <dbReference type="Pfam" id="PF00534"/>
    </source>
</evidence>
<proteinExistence type="inferred from homology"/>
<dbReference type="Pfam" id="PF00862">
    <property type="entry name" value="GT-B_Sucrose_synth"/>
    <property type="match status" value="1"/>
</dbReference>
<dbReference type="Gene3D" id="3.40.50.1000">
    <property type="entry name" value="HAD superfamily/HAD-like"/>
    <property type="match status" value="1"/>
</dbReference>
<evidence type="ECO:0000313" key="9">
    <source>
        <dbReference type="EMBL" id="MEB4591828.1"/>
    </source>
</evidence>
<keyword evidence="9" id="KW-0378">Hydrolase</keyword>
<evidence type="ECO:0000259" key="8">
    <source>
        <dbReference type="Pfam" id="PF05116"/>
    </source>
</evidence>
<dbReference type="NCBIfam" id="TIGR02472">
    <property type="entry name" value="sucr_P_syn_N"/>
    <property type="match status" value="1"/>
</dbReference>
<dbReference type="SUPFAM" id="SSF56784">
    <property type="entry name" value="HAD-like"/>
    <property type="match status" value="1"/>
</dbReference>
<dbReference type="InterPro" id="IPR012822">
    <property type="entry name" value="SucroseP_synth_GlycoTrfase_dom"/>
</dbReference>
<dbReference type="GO" id="GO:0016787">
    <property type="term" value="F:hydrolase activity"/>
    <property type="evidence" value="ECO:0007669"/>
    <property type="project" value="UniProtKB-KW"/>
</dbReference>
<dbReference type="InterPro" id="IPR044161">
    <property type="entry name" value="SPS"/>
</dbReference>
<gene>
    <name evidence="9" type="ORF">VSS37_12620</name>
</gene>
<dbReference type="Gene3D" id="3.40.50.2000">
    <property type="entry name" value="Glycogen Phosphorylase B"/>
    <property type="match status" value="2"/>
</dbReference>
<dbReference type="EMBL" id="JAYMYJ010000112">
    <property type="protein sequence ID" value="MEB4591828.1"/>
    <property type="molecule type" value="Genomic_DNA"/>
</dbReference>
<organism evidence="9 10">
    <name type="scientific">Candidatus Thiothrix phosphatis</name>
    <dbReference type="NCBI Taxonomy" id="3112415"/>
    <lineage>
        <taxon>Bacteria</taxon>
        <taxon>Pseudomonadati</taxon>
        <taxon>Pseudomonadota</taxon>
        <taxon>Gammaproteobacteria</taxon>
        <taxon>Thiotrichales</taxon>
        <taxon>Thiotrichaceae</taxon>
        <taxon>Thiothrix</taxon>
    </lineage>
</organism>
<dbReference type="Proteomes" id="UP001308005">
    <property type="component" value="Unassembled WGS sequence"/>
</dbReference>
<name>A0ABU6D0G4_9GAMM</name>
<reference evidence="9 10" key="2">
    <citation type="submission" date="2024-01" db="EMBL/GenBank/DDBJ databases">
        <authorList>
            <person name="Xie X."/>
        </authorList>
    </citation>
    <scope>NUCLEOTIDE SEQUENCE [LARGE SCALE GENOMIC DNA]</scope>
    <source>
        <strain evidence="9">SCUT-1</strain>
    </source>
</reference>
<feature type="domain" description="Sucrose phosphatase-like" evidence="8">
    <location>
        <begin position="470"/>
        <end position="708"/>
    </location>
</feature>
<reference evidence="10" key="1">
    <citation type="submission" date="2023-07" db="EMBL/GenBank/DDBJ databases">
        <title>The carbon used by Thiothrix.</title>
        <authorList>
            <person name="Chen L."/>
        </authorList>
    </citation>
    <scope>NUCLEOTIDE SEQUENCE [LARGE SCALE GENOMIC DNA]</scope>
</reference>
<evidence type="ECO:0000256" key="1">
    <source>
        <dbReference type="ARBA" id="ARBA00006530"/>
    </source>
</evidence>
<evidence type="ECO:0000259" key="7">
    <source>
        <dbReference type="Pfam" id="PF00862"/>
    </source>
</evidence>
<dbReference type="CDD" id="cd03800">
    <property type="entry name" value="GT4_sucrose_synthase"/>
    <property type="match status" value="1"/>
</dbReference>
<comment type="catalytic activity">
    <reaction evidence="5">
        <text>beta-D-fructose 6-phosphate + UDP-alpha-D-glucose = sucrose 6(F)-phosphate + UDP + H(+)</text>
        <dbReference type="Rhea" id="RHEA:22172"/>
        <dbReference type="ChEBI" id="CHEBI:15378"/>
        <dbReference type="ChEBI" id="CHEBI:57634"/>
        <dbReference type="ChEBI" id="CHEBI:57723"/>
        <dbReference type="ChEBI" id="CHEBI:58223"/>
        <dbReference type="ChEBI" id="CHEBI:58885"/>
        <dbReference type="EC" id="2.4.1.14"/>
    </reaction>
</comment>
<comment type="similarity">
    <text evidence="1">Belongs to the glycosyltransferase 1 family.</text>
</comment>
<dbReference type="InterPro" id="IPR012821">
    <property type="entry name" value="Sucrose_P_synth_Pase-like_dom"/>
</dbReference>
<dbReference type="InterPro" id="IPR000368">
    <property type="entry name" value="Sucrose_synth_GT-B1"/>
</dbReference>
<dbReference type="Gene3D" id="3.90.1070.10">
    <property type="match status" value="1"/>
</dbReference>
<evidence type="ECO:0000256" key="3">
    <source>
        <dbReference type="ARBA" id="ARBA00022676"/>
    </source>
</evidence>
<feature type="domain" description="Glycosyl transferase family 1" evidence="6">
    <location>
        <begin position="250"/>
        <end position="413"/>
    </location>
</feature>
<evidence type="ECO:0000256" key="4">
    <source>
        <dbReference type="ARBA" id="ARBA00022679"/>
    </source>
</evidence>
<dbReference type="SUPFAM" id="SSF53756">
    <property type="entry name" value="UDP-Glycosyltransferase/glycogen phosphorylase"/>
    <property type="match status" value="1"/>
</dbReference>
<accession>A0ABU6D0G4</accession>
<evidence type="ECO:0000256" key="2">
    <source>
        <dbReference type="ARBA" id="ARBA00012536"/>
    </source>
</evidence>
<dbReference type="NCBIfam" id="TIGR01484">
    <property type="entry name" value="HAD-SF-IIB"/>
    <property type="match status" value="1"/>
</dbReference>
<dbReference type="NCBIfam" id="TIGR02471">
    <property type="entry name" value="sucr_syn_bact_C"/>
    <property type="match status" value="1"/>
</dbReference>
<dbReference type="InterPro" id="IPR036412">
    <property type="entry name" value="HAD-like_sf"/>
</dbReference>
<dbReference type="PANTHER" id="PTHR46039">
    <property type="entry name" value="SUCROSE-PHOSPHATE SYNTHASE 3-RELATED"/>
    <property type="match status" value="1"/>
</dbReference>
<dbReference type="InterPro" id="IPR001296">
    <property type="entry name" value="Glyco_trans_1"/>
</dbReference>
<dbReference type="InterPro" id="IPR006380">
    <property type="entry name" value="SPP-like_dom"/>
</dbReference>
<dbReference type="Pfam" id="PF00534">
    <property type="entry name" value="Glycos_transf_1"/>
    <property type="match status" value="1"/>
</dbReference>
<dbReference type="RefSeq" id="WP_324695728.1">
    <property type="nucleotide sequence ID" value="NZ_JAYMYJ010000112.1"/>
</dbReference>
<dbReference type="EC" id="2.4.1.14" evidence="2"/>
<dbReference type="InterPro" id="IPR023214">
    <property type="entry name" value="HAD_sf"/>
</dbReference>
<keyword evidence="4" id="KW-0808">Transferase</keyword>
<dbReference type="Pfam" id="PF05116">
    <property type="entry name" value="S6PP"/>
    <property type="match status" value="1"/>
</dbReference>